<dbReference type="PANTHER" id="PTHR13115">
    <property type="entry name" value="RNA POLYMERASE-ASSOCIATED PROTEIN RTF1 HOMOLOG"/>
    <property type="match status" value="1"/>
</dbReference>
<keyword evidence="2" id="KW-0805">Transcription regulation</keyword>
<keyword evidence="7" id="KW-1185">Reference proteome</keyword>
<evidence type="ECO:0000313" key="6">
    <source>
        <dbReference type="EMBL" id="KAK1946837.1"/>
    </source>
</evidence>
<dbReference type="EMBL" id="JASMQC010000003">
    <property type="protein sequence ID" value="KAK1946837.1"/>
    <property type="molecule type" value="Genomic_DNA"/>
</dbReference>
<name>A0AAD9LTX4_9STRA</name>
<dbReference type="AlphaFoldDB" id="A0AAD9LTX4"/>
<dbReference type="PROSITE" id="PS51360">
    <property type="entry name" value="PLUS3"/>
    <property type="match status" value="1"/>
</dbReference>
<evidence type="ECO:0000256" key="1">
    <source>
        <dbReference type="ARBA" id="ARBA00004123"/>
    </source>
</evidence>
<keyword evidence="4" id="KW-0539">Nucleus</keyword>
<proteinExistence type="predicted"/>
<evidence type="ECO:0000256" key="3">
    <source>
        <dbReference type="ARBA" id="ARBA00023163"/>
    </source>
</evidence>
<comment type="caution">
    <text evidence="6">The sequence shown here is derived from an EMBL/GenBank/DDBJ whole genome shotgun (WGS) entry which is preliminary data.</text>
</comment>
<accession>A0AAD9LTX4</accession>
<feature type="domain" description="Plus3" evidence="5">
    <location>
        <begin position="1"/>
        <end position="87"/>
    </location>
</feature>
<organism evidence="6 7">
    <name type="scientific">Phytophthora citrophthora</name>
    <dbReference type="NCBI Taxonomy" id="4793"/>
    <lineage>
        <taxon>Eukaryota</taxon>
        <taxon>Sar</taxon>
        <taxon>Stramenopiles</taxon>
        <taxon>Oomycota</taxon>
        <taxon>Peronosporomycetes</taxon>
        <taxon>Peronosporales</taxon>
        <taxon>Peronosporaceae</taxon>
        <taxon>Phytophthora</taxon>
    </lineage>
</organism>
<dbReference type="GO" id="GO:1990269">
    <property type="term" value="F:RNA polymerase II C-terminal domain phosphoserine binding"/>
    <property type="evidence" value="ECO:0007669"/>
    <property type="project" value="TreeGrafter"/>
</dbReference>
<evidence type="ECO:0000256" key="2">
    <source>
        <dbReference type="ARBA" id="ARBA00023015"/>
    </source>
</evidence>
<reference evidence="6" key="1">
    <citation type="submission" date="2023-08" db="EMBL/GenBank/DDBJ databases">
        <title>Reference Genome Resource for the Citrus Pathogen Phytophthora citrophthora.</title>
        <authorList>
            <person name="Moller H."/>
            <person name="Coetzee B."/>
            <person name="Rose L.J."/>
            <person name="Van Niekerk J.M."/>
        </authorList>
    </citation>
    <scope>NUCLEOTIDE SEQUENCE</scope>
    <source>
        <strain evidence="6">STE-U-9442</strain>
    </source>
</reference>
<sequence>MVYRFCEVVGICKLARSYAFCGETTHTGITCAFGKSRRDWKLNGVSGHSLREREFLLWRAMMNKERLHFPTHGEVKRLFSTKEKMITQHNYTDAEVNEMVRRKQAVGLSTVSLGVQRVRLERDLRAAQDMQNFEKAIILEDRLQKLLAKNEELRTRRSMSISTREEGHRSRKRFHYVQLARRNDTVVVEFAKLASAICCFVLPQQ</sequence>
<dbReference type="PANTHER" id="PTHR13115:SF8">
    <property type="entry name" value="RNA POLYMERASE-ASSOCIATED PROTEIN RTF1 HOMOLOG"/>
    <property type="match status" value="1"/>
</dbReference>
<dbReference type="Pfam" id="PF03126">
    <property type="entry name" value="Plus-3"/>
    <property type="match status" value="1"/>
</dbReference>
<dbReference type="Gene3D" id="3.90.70.200">
    <property type="entry name" value="Plus-3 domain"/>
    <property type="match status" value="1"/>
</dbReference>
<evidence type="ECO:0000313" key="7">
    <source>
        <dbReference type="Proteomes" id="UP001259832"/>
    </source>
</evidence>
<dbReference type="GO" id="GO:0016593">
    <property type="term" value="C:Cdc73/Paf1 complex"/>
    <property type="evidence" value="ECO:0007669"/>
    <property type="project" value="TreeGrafter"/>
</dbReference>
<dbReference type="Proteomes" id="UP001259832">
    <property type="component" value="Unassembled WGS sequence"/>
</dbReference>
<dbReference type="InterPro" id="IPR004343">
    <property type="entry name" value="Plus-3_dom"/>
</dbReference>
<gene>
    <name evidence="6" type="ORF">P3T76_002389</name>
</gene>
<dbReference type="SUPFAM" id="SSF159042">
    <property type="entry name" value="Plus3-like"/>
    <property type="match status" value="1"/>
</dbReference>
<dbReference type="InterPro" id="IPR036128">
    <property type="entry name" value="Plus3-like_sf"/>
</dbReference>
<dbReference type="GO" id="GO:0003677">
    <property type="term" value="F:DNA binding"/>
    <property type="evidence" value="ECO:0007669"/>
    <property type="project" value="InterPro"/>
</dbReference>
<evidence type="ECO:0000259" key="5">
    <source>
        <dbReference type="PROSITE" id="PS51360"/>
    </source>
</evidence>
<evidence type="ECO:0000256" key="4">
    <source>
        <dbReference type="ARBA" id="ARBA00023242"/>
    </source>
</evidence>
<protein>
    <submittedName>
        <fullName evidence="6">RNA polymerase-associated protein RTF1</fullName>
    </submittedName>
</protein>
<comment type="subcellular location">
    <subcellularLocation>
        <location evidence="1">Nucleus</location>
    </subcellularLocation>
</comment>
<keyword evidence="3" id="KW-0804">Transcription</keyword>